<reference evidence="1 2" key="1">
    <citation type="submission" date="2018-11" db="EMBL/GenBank/DDBJ databases">
        <authorList>
            <consortium name="Pathogen Informatics"/>
        </authorList>
    </citation>
    <scope>NUCLEOTIDE SEQUENCE [LARGE SCALE GENOMIC DNA]</scope>
</reference>
<keyword evidence="2" id="KW-1185">Reference proteome</keyword>
<sequence length="174" mass="19745">MMFKEVLERARALLREEEEVLGKPHTSEQVESSTERKVPPLKLKVIRGPEGVEYEIVKPEFILHFKRSILLDSGLAEVTSTECQESSGQQFAENETSSKLHTEHSYTVLTACMSGRAFPDLSCAQNEDGSEDQKIQNLSAEDSLRTQKVHEVIWQRLFSQDGIIGRQTKKVTMH</sequence>
<dbReference type="EMBL" id="UYRV01108283">
    <property type="protein sequence ID" value="VDN24182.1"/>
    <property type="molecule type" value="Genomic_DNA"/>
</dbReference>
<protein>
    <submittedName>
        <fullName evidence="1">Uncharacterized protein</fullName>
    </submittedName>
</protein>
<proteinExistence type="predicted"/>
<dbReference type="OrthoDB" id="5829803at2759"/>
<accession>A0A3P7PWV2</accession>
<dbReference type="AlphaFoldDB" id="A0A3P7PWV2"/>
<evidence type="ECO:0000313" key="2">
    <source>
        <dbReference type="Proteomes" id="UP000271889"/>
    </source>
</evidence>
<dbReference type="Proteomes" id="UP000271889">
    <property type="component" value="Unassembled WGS sequence"/>
</dbReference>
<name>A0A3P7PWV2_CYLGO</name>
<gene>
    <name evidence="1" type="ORF">CGOC_LOCUS9772</name>
</gene>
<evidence type="ECO:0000313" key="1">
    <source>
        <dbReference type="EMBL" id="VDN24182.1"/>
    </source>
</evidence>
<organism evidence="1 2">
    <name type="scientific">Cylicostephanus goldi</name>
    <name type="common">Nematode worm</name>
    <dbReference type="NCBI Taxonomy" id="71465"/>
    <lineage>
        <taxon>Eukaryota</taxon>
        <taxon>Metazoa</taxon>
        <taxon>Ecdysozoa</taxon>
        <taxon>Nematoda</taxon>
        <taxon>Chromadorea</taxon>
        <taxon>Rhabditida</taxon>
        <taxon>Rhabditina</taxon>
        <taxon>Rhabditomorpha</taxon>
        <taxon>Strongyloidea</taxon>
        <taxon>Strongylidae</taxon>
        <taxon>Cylicostephanus</taxon>
    </lineage>
</organism>